<feature type="transmembrane region" description="Helical" evidence="10">
    <location>
        <begin position="1382"/>
        <end position="1402"/>
    </location>
</feature>
<dbReference type="PROSITE" id="PS00439">
    <property type="entry name" value="ACYLTRANSF_C_1"/>
    <property type="match status" value="1"/>
</dbReference>
<dbReference type="InterPro" id="IPR007305">
    <property type="entry name" value="Vesicle_transpt_Got1/SFT2"/>
</dbReference>
<keyword evidence="4 10" id="KW-0812">Transmembrane</keyword>
<comment type="similarity">
    <text evidence="2">Belongs to the carnitine/choline acetyltransferase family.</text>
</comment>
<feature type="active site" description="Proton acceptor" evidence="8">
    <location>
        <position position="395"/>
    </location>
</feature>
<evidence type="ECO:0000256" key="10">
    <source>
        <dbReference type="SAM" id="Phobius"/>
    </source>
</evidence>
<evidence type="ECO:0000256" key="6">
    <source>
        <dbReference type="ARBA" id="ARBA00023136"/>
    </source>
</evidence>
<evidence type="ECO:0000259" key="12">
    <source>
        <dbReference type="Pfam" id="PF00755"/>
    </source>
</evidence>
<dbReference type="InterPro" id="IPR029052">
    <property type="entry name" value="Metallo-depent_PP-like"/>
</dbReference>
<dbReference type="Proteomes" id="UP001342314">
    <property type="component" value="Unassembled WGS sequence"/>
</dbReference>
<dbReference type="InterPro" id="IPR000542">
    <property type="entry name" value="Carn_acyl_trans"/>
</dbReference>
<evidence type="ECO:0000256" key="5">
    <source>
        <dbReference type="ARBA" id="ARBA00022989"/>
    </source>
</evidence>
<dbReference type="GO" id="GO:0009437">
    <property type="term" value="P:carnitine metabolic process"/>
    <property type="evidence" value="ECO:0007669"/>
    <property type="project" value="TreeGrafter"/>
</dbReference>
<dbReference type="EMBL" id="BQKY01000013">
    <property type="protein sequence ID" value="GJN93022.1"/>
    <property type="molecule type" value="Genomic_DNA"/>
</dbReference>
<sequence>MLRAARRHLHPALPVSKRLLSTSRPVLVSVHQLGDKMPPLQTPAWADWRMNVPSATPPDSRMLRNQGEDKLPRLPVPKLEDTLARLERSCEPLVQDDAQRRELHRKVQSFGRSGGVGAKLQQLLERKRDEPGVRNWLARDWDEQAYMAYRDSVVVNVSYYFGFDRFPQAPANSANPPAADPAFVAASIVKTALEFRRLVVKGLLEPELNNPRNPDDGEQCMESYKWMWNACRIPASPADYAIKTREDDPAAQYFVVAKRNRFYHVPFADANGEEYSVDAIRKAVQQVIEAAEGERDAAPPVGIMTGIHRDRWAEAHGHLVSSSPTNVATLRSIHHAAFLVCLDEAEPQPWSGTRELEQWSKVLWTGGPEGGNRWWDKPLQWIVYRNGEVGCIGEHSCMDGTPTARLNDFLTKRILTGESVSSSSVSSATPAIKPLPFELDSTSQQHIADAEKEFAAHIEPYDVHYTMYKRYGKEGIKKMKTSPDGWCQMLFQIAYYLTFGRPCATYEAAQTRRFQLGRTETVRILTPESLAFVRALVDPSSSVSTADKLALFRAAIAHHGKDMKLASSGSGIDRHLFGLKMLAATSSELTDAERKEVLEGDGLFADPVVKESGTWRMSTSQVYIRHAPVYGWGPVVEGGVGLPYMIHPHELQLSVSCQRGVPGAEFIKNFERAADMLMDLHEEASREQAHVVQSPRCPHGTSSSSRLAVIPPGEPDTAKPASAQPAPAARNAAYSAAPPPLPPLDKRILPFSSSHAANRPRWPRRRPRIAAFLTLVAVVLLALFYFSTPVTDFLFLARFKLRDLAFDQRWSSPILLLAALVWETNGCREGAQAWTARFGFATARHGAHGALGRANGKDRQAQWRSLDVQRTVVQEETAEQGGRIVHTAHLDGLLGGELYQYELALTALPSRRTSTLVRHAFPWLGAEVSHEDRPTTLHIACIADNQYNLRVFRRVLVRLLSFASSLPTSRYFPTSALPRAFTLPSLSHHSPLKRPHLLLHAGDAVQNPHSLAQWQTDVWDPLTRGLGARWPAGQKTPVLLARGNHDWDETGSNVYTGGGGLRRDWSAGRFERDDPLARRGTYYAFSPHARMRVVVLDSNLPSEDEQLEQERWLEWEVARAEWTGASFKVAVVHTAPFIEWWDTEAWTEGRESEWSSYVRARLVPLLSRAKCALVLSGHSHAYTRGFLPTSLVSAFSSAPNSSAVPPAALSSARARASSRASDEAGMLLVTFGGAGGTLDDERVEDWGFMRRSISGRYHAGWIAASFAGAGGVEPPAAAAVDEAREKEVFRVHGDEARCDEERGKKRARDVLEWRAVGLEGGELDRWYLVGLTSFGAFFMFLGVLMFFDGPLIALGNILFVSGLPLIIGPRKTFYFFARKNKLRGSFAFLAGILLVFLKYPFFGVLIETFGFLNLFGDFFPVVLSFMRQLPVIGHFLSAPGVRQVTDRICGVRKQSPV</sequence>
<dbReference type="SUPFAM" id="SSF52777">
    <property type="entry name" value="CoA-dependent acyltransferases"/>
    <property type="match status" value="2"/>
</dbReference>
<dbReference type="Pfam" id="PF00149">
    <property type="entry name" value="Metallophos"/>
    <property type="match status" value="1"/>
</dbReference>
<dbReference type="GO" id="GO:0005777">
    <property type="term" value="C:peroxisome"/>
    <property type="evidence" value="ECO:0007669"/>
    <property type="project" value="TreeGrafter"/>
</dbReference>
<evidence type="ECO:0000256" key="3">
    <source>
        <dbReference type="ARBA" id="ARBA00022679"/>
    </source>
</evidence>
<dbReference type="SUPFAM" id="SSF56300">
    <property type="entry name" value="Metallo-dependent phosphatases"/>
    <property type="match status" value="1"/>
</dbReference>
<comment type="caution">
    <text evidence="13">The sequence shown here is derived from an EMBL/GenBank/DDBJ whole genome shotgun (WGS) entry which is preliminary data.</text>
</comment>
<organism evidence="13 14">
    <name type="scientific">Rhodotorula paludigena</name>
    <dbReference type="NCBI Taxonomy" id="86838"/>
    <lineage>
        <taxon>Eukaryota</taxon>
        <taxon>Fungi</taxon>
        <taxon>Dikarya</taxon>
        <taxon>Basidiomycota</taxon>
        <taxon>Pucciniomycotina</taxon>
        <taxon>Microbotryomycetes</taxon>
        <taxon>Sporidiobolales</taxon>
        <taxon>Sporidiobolaceae</taxon>
        <taxon>Rhodotorula</taxon>
    </lineage>
</organism>
<dbReference type="Gene3D" id="3.30.559.10">
    <property type="entry name" value="Chloramphenicol acetyltransferase-like domain"/>
    <property type="match status" value="1"/>
</dbReference>
<keyword evidence="6 10" id="KW-0472">Membrane</keyword>
<evidence type="ECO:0000256" key="1">
    <source>
        <dbReference type="ARBA" id="ARBA00004141"/>
    </source>
</evidence>
<dbReference type="InterPro" id="IPR023213">
    <property type="entry name" value="CAT-like_dom_sf"/>
</dbReference>
<dbReference type="PANTHER" id="PTHR22589">
    <property type="entry name" value="CARNITINE O-ACYLTRANSFERASE"/>
    <property type="match status" value="1"/>
</dbReference>
<evidence type="ECO:0000313" key="14">
    <source>
        <dbReference type="Proteomes" id="UP001342314"/>
    </source>
</evidence>
<gene>
    <name evidence="13" type="ORF">Rhopal_006067-T1</name>
</gene>
<dbReference type="GO" id="GO:0016020">
    <property type="term" value="C:membrane"/>
    <property type="evidence" value="ECO:0007669"/>
    <property type="project" value="UniProtKB-SubCell"/>
</dbReference>
<dbReference type="InterPro" id="IPR042231">
    <property type="entry name" value="Cho/carn_acyl_trans_2"/>
</dbReference>
<dbReference type="GO" id="GO:0005739">
    <property type="term" value="C:mitochondrion"/>
    <property type="evidence" value="ECO:0007669"/>
    <property type="project" value="TreeGrafter"/>
</dbReference>
<evidence type="ECO:0000259" key="11">
    <source>
        <dbReference type="Pfam" id="PF00149"/>
    </source>
</evidence>
<dbReference type="Gene3D" id="3.60.21.10">
    <property type="match status" value="1"/>
</dbReference>
<evidence type="ECO:0000256" key="7">
    <source>
        <dbReference type="ARBA" id="ARBA00023315"/>
    </source>
</evidence>
<dbReference type="GO" id="GO:0016787">
    <property type="term" value="F:hydrolase activity"/>
    <property type="evidence" value="ECO:0007669"/>
    <property type="project" value="InterPro"/>
</dbReference>
<dbReference type="InterPro" id="IPR004843">
    <property type="entry name" value="Calcineurin-like_PHP"/>
</dbReference>
<keyword evidence="3" id="KW-0808">Transferase</keyword>
<proteinExistence type="inferred from homology"/>
<keyword evidence="5 10" id="KW-1133">Transmembrane helix</keyword>
<dbReference type="Pfam" id="PF00755">
    <property type="entry name" value="Carn_acyltransf"/>
    <property type="match status" value="1"/>
</dbReference>
<evidence type="ECO:0000256" key="9">
    <source>
        <dbReference type="SAM" id="MobiDB-lite"/>
    </source>
</evidence>
<feature type="domain" description="Calcineurin-like phosphoesterase" evidence="11">
    <location>
        <begin position="979"/>
        <end position="1182"/>
    </location>
</feature>
<feature type="domain" description="Choline/carnitine acyltransferase" evidence="12">
    <location>
        <begin position="74"/>
        <end position="668"/>
    </location>
</feature>
<dbReference type="GO" id="GO:0016192">
    <property type="term" value="P:vesicle-mediated transport"/>
    <property type="evidence" value="ECO:0007669"/>
    <property type="project" value="InterPro"/>
</dbReference>
<accession>A0AAV5GVF2</accession>
<protein>
    <submittedName>
        <fullName evidence="13">Uncharacterized protein</fullName>
    </submittedName>
</protein>
<keyword evidence="14" id="KW-1185">Reference proteome</keyword>
<evidence type="ECO:0000313" key="13">
    <source>
        <dbReference type="EMBL" id="GJN93022.1"/>
    </source>
</evidence>
<feature type="compositionally biased region" description="Low complexity" evidence="9">
    <location>
        <begin position="718"/>
        <end position="736"/>
    </location>
</feature>
<name>A0AAV5GVF2_9BASI</name>
<reference evidence="13 14" key="1">
    <citation type="submission" date="2021-12" db="EMBL/GenBank/DDBJ databases">
        <title>High titer production of polyol ester of fatty acids by Rhodotorula paludigena BS15 towards product separation-free biomass refinery.</title>
        <authorList>
            <person name="Mano J."/>
            <person name="Ono H."/>
            <person name="Tanaka T."/>
            <person name="Naito K."/>
            <person name="Sushida H."/>
            <person name="Ike M."/>
            <person name="Tokuyasu K."/>
            <person name="Kitaoka M."/>
        </authorList>
    </citation>
    <scope>NUCLEOTIDE SEQUENCE [LARGE SCALE GENOMIC DNA]</scope>
    <source>
        <strain evidence="13 14">BS15</strain>
    </source>
</reference>
<comment type="subcellular location">
    <subcellularLocation>
        <location evidence="1">Membrane</location>
        <topology evidence="1">Multi-pass membrane protein</topology>
    </subcellularLocation>
</comment>
<dbReference type="Gene3D" id="3.30.559.70">
    <property type="entry name" value="Choline/Carnitine o-acyltransferase, domain 2"/>
    <property type="match status" value="1"/>
</dbReference>
<evidence type="ECO:0000256" key="4">
    <source>
        <dbReference type="ARBA" id="ARBA00022692"/>
    </source>
</evidence>
<feature type="transmembrane region" description="Helical" evidence="10">
    <location>
        <begin position="769"/>
        <end position="790"/>
    </location>
</feature>
<dbReference type="Pfam" id="PF04178">
    <property type="entry name" value="Got1"/>
    <property type="match status" value="1"/>
</dbReference>
<dbReference type="PANTHER" id="PTHR22589:SF103">
    <property type="entry name" value="CARNITINE O-ACETYL-TRANSFERASE, ISOFORM A-RELATED"/>
    <property type="match status" value="1"/>
</dbReference>
<evidence type="ECO:0000256" key="2">
    <source>
        <dbReference type="ARBA" id="ARBA00005232"/>
    </source>
</evidence>
<feature type="region of interest" description="Disordered" evidence="9">
    <location>
        <begin position="685"/>
        <end position="736"/>
    </location>
</feature>
<dbReference type="GO" id="GO:0012505">
    <property type="term" value="C:endomembrane system"/>
    <property type="evidence" value="ECO:0007669"/>
    <property type="project" value="UniProtKB-ARBA"/>
</dbReference>
<dbReference type="InterPro" id="IPR039551">
    <property type="entry name" value="Cho/carn_acyl_trans"/>
</dbReference>
<dbReference type="GO" id="GO:0004092">
    <property type="term" value="F:carnitine O-acetyltransferase activity"/>
    <property type="evidence" value="ECO:0007669"/>
    <property type="project" value="TreeGrafter"/>
</dbReference>
<keyword evidence="7" id="KW-0012">Acyltransferase</keyword>
<evidence type="ECO:0000256" key="8">
    <source>
        <dbReference type="PIRSR" id="PIRSR600542-1"/>
    </source>
</evidence>